<dbReference type="AlphaFoldDB" id="A0A366WTW8"/>
<gene>
    <name evidence="4" type="ORF">DS909_18010</name>
</gene>
<dbReference type="InterPro" id="IPR001314">
    <property type="entry name" value="Peptidase_S1A"/>
</dbReference>
<dbReference type="InterPro" id="IPR001254">
    <property type="entry name" value="Trypsin_dom"/>
</dbReference>
<dbReference type="RefSeq" id="WP_113824848.1">
    <property type="nucleotide sequence ID" value="NZ_QOCE01000045.1"/>
</dbReference>
<dbReference type="PROSITE" id="PS00134">
    <property type="entry name" value="TRYPSIN_HIS"/>
    <property type="match status" value="1"/>
</dbReference>
<dbReference type="PRINTS" id="PR00722">
    <property type="entry name" value="CHYMOTRYPSIN"/>
</dbReference>
<dbReference type="EMBL" id="QOCE01000045">
    <property type="protein sequence ID" value="RBW51492.1"/>
    <property type="molecule type" value="Genomic_DNA"/>
</dbReference>
<dbReference type="OrthoDB" id="267336at2"/>
<dbReference type="InterPro" id="IPR018114">
    <property type="entry name" value="TRYPSIN_HIS"/>
</dbReference>
<dbReference type="Pfam" id="PF00089">
    <property type="entry name" value="Trypsin"/>
    <property type="match status" value="1"/>
</dbReference>
<dbReference type="InterPro" id="IPR050966">
    <property type="entry name" value="Glutamyl_endopeptidase"/>
</dbReference>
<dbReference type="Gene3D" id="2.40.10.10">
    <property type="entry name" value="Trypsin-like serine proteases"/>
    <property type="match status" value="2"/>
</dbReference>
<evidence type="ECO:0000313" key="5">
    <source>
        <dbReference type="Proteomes" id="UP000252706"/>
    </source>
</evidence>
<proteinExistence type="predicted"/>
<feature type="domain" description="Peptidase S1" evidence="3">
    <location>
        <begin position="39"/>
        <end position="269"/>
    </location>
</feature>
<sequence length="275" mass="29569">MLLRWIALFCIFALWALSAQAEDAKAEAGSDAVCWVGKTLGAGCQDIRDREILDAAQAPWRAIGRVNFASQQVKTHCTGALVSDRIVLTASHCLYNFARKRWIPASSIRFVAGFQRGSYVAVSSVDRYVLGPVHVQRDQPFRVVPSQDWALLVLKDPLGATVGTLPTRIISSQEAHESVFQMVGYSGLRKNVLSRSESCGPPTSGQDAGAFYQTCTVMPGDSGAPILMRTGAELALVGVLSAVQKKGSNVVSISIPFANFAAALEHELSLEETGD</sequence>
<dbReference type="PROSITE" id="PS50240">
    <property type="entry name" value="TRYPSIN_DOM"/>
    <property type="match status" value="1"/>
</dbReference>
<dbReference type="Proteomes" id="UP000252706">
    <property type="component" value="Unassembled WGS sequence"/>
</dbReference>
<protein>
    <submittedName>
        <fullName evidence="4">Peptidase S1</fullName>
    </submittedName>
</protein>
<name>A0A366WTW8_9RHOB</name>
<organism evidence="4 5">
    <name type="scientific">Phaeobacter gallaeciensis</name>
    <dbReference type="NCBI Taxonomy" id="60890"/>
    <lineage>
        <taxon>Bacteria</taxon>
        <taxon>Pseudomonadati</taxon>
        <taxon>Pseudomonadota</taxon>
        <taxon>Alphaproteobacteria</taxon>
        <taxon>Rhodobacterales</taxon>
        <taxon>Roseobacteraceae</taxon>
        <taxon>Phaeobacter</taxon>
    </lineage>
</organism>
<accession>A0A366WTW8</accession>
<dbReference type="InterPro" id="IPR043504">
    <property type="entry name" value="Peptidase_S1_PA_chymotrypsin"/>
</dbReference>
<dbReference type="PANTHER" id="PTHR15462">
    <property type="entry name" value="SERINE PROTEASE"/>
    <property type="match status" value="1"/>
</dbReference>
<evidence type="ECO:0000256" key="1">
    <source>
        <dbReference type="ARBA" id="ARBA00022729"/>
    </source>
</evidence>
<keyword evidence="1 2" id="KW-0732">Signal</keyword>
<dbReference type="SUPFAM" id="SSF50494">
    <property type="entry name" value="Trypsin-like serine proteases"/>
    <property type="match status" value="1"/>
</dbReference>
<comment type="caution">
    <text evidence="4">The sequence shown here is derived from an EMBL/GenBank/DDBJ whole genome shotgun (WGS) entry which is preliminary data.</text>
</comment>
<feature type="chain" id="PRO_5016579475" evidence="2">
    <location>
        <begin position="22"/>
        <end position="275"/>
    </location>
</feature>
<evidence type="ECO:0000256" key="2">
    <source>
        <dbReference type="SAM" id="SignalP"/>
    </source>
</evidence>
<evidence type="ECO:0000313" key="4">
    <source>
        <dbReference type="EMBL" id="RBW51492.1"/>
    </source>
</evidence>
<dbReference type="InterPro" id="IPR009003">
    <property type="entry name" value="Peptidase_S1_PA"/>
</dbReference>
<feature type="signal peptide" evidence="2">
    <location>
        <begin position="1"/>
        <end position="21"/>
    </location>
</feature>
<dbReference type="PANTHER" id="PTHR15462:SF8">
    <property type="entry name" value="SERINE PROTEASE"/>
    <property type="match status" value="1"/>
</dbReference>
<dbReference type="GO" id="GO:0006508">
    <property type="term" value="P:proteolysis"/>
    <property type="evidence" value="ECO:0007669"/>
    <property type="project" value="InterPro"/>
</dbReference>
<reference evidence="4 5" key="1">
    <citation type="submission" date="2018-07" db="EMBL/GenBank/DDBJ databases">
        <title>Modular assembly of carbohydrate-degrading microbial communities in the ocean.</title>
        <authorList>
            <person name="Enke T.N."/>
            <person name="Datta M.S."/>
            <person name="Schwartzman J.A."/>
            <person name="Cermak N."/>
            <person name="Schmitz D.A."/>
            <person name="Barrere J."/>
            <person name="Cordero O.X."/>
        </authorList>
    </citation>
    <scope>NUCLEOTIDE SEQUENCE [LARGE SCALE GENOMIC DNA]</scope>
    <source>
        <strain evidence="4 5">C3M10</strain>
    </source>
</reference>
<dbReference type="GO" id="GO:0004252">
    <property type="term" value="F:serine-type endopeptidase activity"/>
    <property type="evidence" value="ECO:0007669"/>
    <property type="project" value="InterPro"/>
</dbReference>
<evidence type="ECO:0000259" key="3">
    <source>
        <dbReference type="PROSITE" id="PS50240"/>
    </source>
</evidence>